<feature type="short sequence motif" description="GXSXG" evidence="4">
    <location>
        <begin position="49"/>
        <end position="53"/>
    </location>
</feature>
<dbReference type="PROSITE" id="PS51635">
    <property type="entry name" value="PNPLA"/>
    <property type="match status" value="1"/>
</dbReference>
<feature type="short sequence motif" description="DGA/G" evidence="4">
    <location>
        <begin position="181"/>
        <end position="183"/>
    </location>
</feature>
<accession>A0A9P4LFF3</accession>
<dbReference type="Pfam" id="PF01734">
    <property type="entry name" value="Patatin"/>
    <property type="match status" value="1"/>
</dbReference>
<comment type="caution">
    <text evidence="6">The sequence shown here is derived from an EMBL/GenBank/DDBJ whole genome shotgun (WGS) entry which is preliminary data.</text>
</comment>
<dbReference type="GO" id="GO:0016020">
    <property type="term" value="C:membrane"/>
    <property type="evidence" value="ECO:0007669"/>
    <property type="project" value="TreeGrafter"/>
</dbReference>
<organism evidence="6 7">
    <name type="scientific">Setomelanomma holmii</name>
    <dbReference type="NCBI Taxonomy" id="210430"/>
    <lineage>
        <taxon>Eukaryota</taxon>
        <taxon>Fungi</taxon>
        <taxon>Dikarya</taxon>
        <taxon>Ascomycota</taxon>
        <taxon>Pezizomycotina</taxon>
        <taxon>Dothideomycetes</taxon>
        <taxon>Pleosporomycetidae</taxon>
        <taxon>Pleosporales</taxon>
        <taxon>Pleosporineae</taxon>
        <taxon>Phaeosphaeriaceae</taxon>
        <taxon>Setomelanomma</taxon>
    </lineage>
</organism>
<keyword evidence="2 4" id="KW-0442">Lipid degradation</keyword>
<dbReference type="CDD" id="cd07216">
    <property type="entry name" value="Pat17_PNPLA8_PNPLA9_like3"/>
    <property type="match status" value="1"/>
</dbReference>
<dbReference type="InterPro" id="IPR016035">
    <property type="entry name" value="Acyl_Trfase/lysoPLipase"/>
</dbReference>
<dbReference type="GO" id="GO:0046486">
    <property type="term" value="P:glycerolipid metabolic process"/>
    <property type="evidence" value="ECO:0007669"/>
    <property type="project" value="UniProtKB-ARBA"/>
</dbReference>
<gene>
    <name evidence="6" type="ORF">EK21DRAFT_83121</name>
</gene>
<dbReference type="InterPro" id="IPR002641">
    <property type="entry name" value="PNPLA_dom"/>
</dbReference>
<dbReference type="Proteomes" id="UP000799777">
    <property type="component" value="Unassembled WGS sequence"/>
</dbReference>
<feature type="active site" description="Proton acceptor" evidence="4">
    <location>
        <position position="181"/>
    </location>
</feature>
<evidence type="ECO:0000313" key="7">
    <source>
        <dbReference type="Proteomes" id="UP000799777"/>
    </source>
</evidence>
<evidence type="ECO:0000256" key="4">
    <source>
        <dbReference type="PROSITE-ProRule" id="PRU01161"/>
    </source>
</evidence>
<dbReference type="GO" id="GO:0016042">
    <property type="term" value="P:lipid catabolic process"/>
    <property type="evidence" value="ECO:0007669"/>
    <property type="project" value="UniProtKB-UniRule"/>
</dbReference>
<dbReference type="AlphaFoldDB" id="A0A9P4LFF3"/>
<keyword evidence="3 4" id="KW-0443">Lipid metabolism</keyword>
<dbReference type="Gene3D" id="3.40.1090.10">
    <property type="entry name" value="Cytosolic phospholipase A2 catalytic domain"/>
    <property type="match status" value="1"/>
</dbReference>
<proteinExistence type="predicted"/>
<dbReference type="OrthoDB" id="6612291at2759"/>
<keyword evidence="1 4" id="KW-0378">Hydrolase</keyword>
<evidence type="ECO:0000313" key="6">
    <source>
        <dbReference type="EMBL" id="KAF2022547.1"/>
    </source>
</evidence>
<dbReference type="EMBL" id="ML978550">
    <property type="protein sequence ID" value="KAF2022547.1"/>
    <property type="molecule type" value="Genomic_DNA"/>
</dbReference>
<evidence type="ECO:0000256" key="3">
    <source>
        <dbReference type="ARBA" id="ARBA00023098"/>
    </source>
</evidence>
<dbReference type="GO" id="GO:0047499">
    <property type="term" value="F:calcium-independent phospholipase A2 activity"/>
    <property type="evidence" value="ECO:0007669"/>
    <property type="project" value="TreeGrafter"/>
</dbReference>
<feature type="domain" description="PNPLA" evidence="5">
    <location>
        <begin position="9"/>
        <end position="194"/>
    </location>
</feature>
<feature type="short sequence motif" description="GXGXXG" evidence="4">
    <location>
        <begin position="13"/>
        <end position="18"/>
    </location>
</feature>
<dbReference type="PANTHER" id="PTHR24185:SF1">
    <property type="entry name" value="CALCIUM-INDEPENDENT PHOSPHOLIPASE A2-GAMMA"/>
    <property type="match status" value="1"/>
</dbReference>
<dbReference type="SUPFAM" id="SSF52151">
    <property type="entry name" value="FabD/lysophospholipase-like"/>
    <property type="match status" value="1"/>
</dbReference>
<dbReference type="GO" id="GO:0019369">
    <property type="term" value="P:arachidonate metabolic process"/>
    <property type="evidence" value="ECO:0007669"/>
    <property type="project" value="TreeGrafter"/>
</dbReference>
<feature type="active site" description="Nucleophile" evidence="4">
    <location>
        <position position="51"/>
    </location>
</feature>
<protein>
    <submittedName>
        <fullName evidence="6">FabD/lysophospholipase-like protein</fullName>
    </submittedName>
</protein>
<feature type="non-terminal residue" evidence="6">
    <location>
        <position position="218"/>
    </location>
</feature>
<evidence type="ECO:0000256" key="1">
    <source>
        <dbReference type="ARBA" id="ARBA00022801"/>
    </source>
</evidence>
<name>A0A9P4LFF3_9PLEO</name>
<evidence type="ECO:0000259" key="5">
    <source>
        <dbReference type="PROSITE" id="PS51635"/>
    </source>
</evidence>
<keyword evidence="7" id="KW-1185">Reference proteome</keyword>
<dbReference type="PANTHER" id="PTHR24185">
    <property type="entry name" value="CALCIUM-INDEPENDENT PHOSPHOLIPASE A2-GAMMA"/>
    <property type="match status" value="1"/>
</dbReference>
<evidence type="ECO:0000256" key="2">
    <source>
        <dbReference type="ARBA" id="ARBA00022963"/>
    </source>
</evidence>
<sequence length="218" mass="23627">MPGNDLRLLALDGGGVRGLSALMILEQLMEAVDPDSPPKPCDYFDMIGGTSTGGLIAVMLGRLRMTVGEAITAYLSLSKRVFQKKAHRVTIKGKIQGRFDSDELARAMKEVVKQQDLHEDALLKDAKQTSETVCLTSYRTSRGNNDLLNSVTIWEACRATSAASTFFDPIAVGRFGEELVDGATGANNPVREVWDQAQLAWGPEPLEGRVKCLVSIGT</sequence>
<reference evidence="6" key="1">
    <citation type="journal article" date="2020" name="Stud. Mycol.">
        <title>101 Dothideomycetes genomes: a test case for predicting lifestyles and emergence of pathogens.</title>
        <authorList>
            <person name="Haridas S."/>
            <person name="Albert R."/>
            <person name="Binder M."/>
            <person name="Bloem J."/>
            <person name="Labutti K."/>
            <person name="Salamov A."/>
            <person name="Andreopoulos B."/>
            <person name="Baker S."/>
            <person name="Barry K."/>
            <person name="Bills G."/>
            <person name="Bluhm B."/>
            <person name="Cannon C."/>
            <person name="Castanera R."/>
            <person name="Culley D."/>
            <person name="Daum C."/>
            <person name="Ezra D."/>
            <person name="Gonzalez J."/>
            <person name="Henrissat B."/>
            <person name="Kuo A."/>
            <person name="Liang C."/>
            <person name="Lipzen A."/>
            <person name="Lutzoni F."/>
            <person name="Magnuson J."/>
            <person name="Mondo S."/>
            <person name="Nolan M."/>
            <person name="Ohm R."/>
            <person name="Pangilinan J."/>
            <person name="Park H.-J."/>
            <person name="Ramirez L."/>
            <person name="Alfaro M."/>
            <person name="Sun H."/>
            <person name="Tritt A."/>
            <person name="Yoshinaga Y."/>
            <person name="Zwiers L.-H."/>
            <person name="Turgeon B."/>
            <person name="Goodwin S."/>
            <person name="Spatafora J."/>
            <person name="Crous P."/>
            <person name="Grigoriev I."/>
        </authorList>
    </citation>
    <scope>NUCLEOTIDE SEQUENCE</scope>
    <source>
        <strain evidence="6">CBS 110217</strain>
    </source>
</reference>